<evidence type="ECO:0000256" key="1">
    <source>
        <dbReference type="ARBA" id="ARBA00093634"/>
    </source>
</evidence>
<evidence type="ECO:0000256" key="2">
    <source>
        <dbReference type="SAM" id="MobiDB-lite"/>
    </source>
</evidence>
<dbReference type="GO" id="GO:0070072">
    <property type="term" value="P:vacuolar proton-transporting V-type ATPase complex assembly"/>
    <property type="evidence" value="ECO:0007669"/>
    <property type="project" value="InterPro"/>
</dbReference>
<dbReference type="Proteomes" id="UP000605846">
    <property type="component" value="Unassembled WGS sequence"/>
</dbReference>
<dbReference type="Pfam" id="PF21730">
    <property type="entry name" value="Vma22_CCDC115"/>
    <property type="match status" value="2"/>
</dbReference>
<dbReference type="OrthoDB" id="408631at2759"/>
<feature type="compositionally biased region" description="Basic and acidic residues" evidence="2">
    <location>
        <begin position="103"/>
        <end position="139"/>
    </location>
</feature>
<gene>
    <name evidence="3" type="ORF">EC973_006565</name>
</gene>
<accession>A0A8H7BQZ5</accession>
<dbReference type="PANTHER" id="PTHR31996">
    <property type="entry name" value="COILED-COIL DOMAIN-CONTAINING PROTEIN 115"/>
    <property type="match status" value="1"/>
</dbReference>
<dbReference type="GO" id="GO:0051082">
    <property type="term" value="F:unfolded protein binding"/>
    <property type="evidence" value="ECO:0007669"/>
    <property type="project" value="TreeGrafter"/>
</dbReference>
<evidence type="ECO:0000313" key="3">
    <source>
        <dbReference type="EMBL" id="KAF7728171.1"/>
    </source>
</evidence>
<feature type="region of interest" description="Disordered" evidence="2">
    <location>
        <begin position="84"/>
        <end position="167"/>
    </location>
</feature>
<reference evidence="3" key="1">
    <citation type="submission" date="2020-01" db="EMBL/GenBank/DDBJ databases">
        <title>Genome Sequencing of Three Apophysomyces-Like Fungal Strains Confirms a Novel Fungal Genus in the Mucoromycota with divergent Burkholderia-like Endosymbiotic Bacteria.</title>
        <authorList>
            <person name="Stajich J.E."/>
            <person name="Macias A.M."/>
            <person name="Carter-House D."/>
            <person name="Lovett B."/>
            <person name="Kasson L.R."/>
            <person name="Berry K."/>
            <person name="Grigoriev I."/>
            <person name="Chang Y."/>
            <person name="Spatafora J."/>
            <person name="Kasson M.T."/>
        </authorList>
    </citation>
    <scope>NUCLEOTIDE SEQUENCE</scope>
    <source>
        <strain evidence="3">NRRL A-21654</strain>
    </source>
</reference>
<name>A0A8H7BQZ5_9FUNG</name>
<evidence type="ECO:0000313" key="4">
    <source>
        <dbReference type="Proteomes" id="UP000605846"/>
    </source>
</evidence>
<dbReference type="EMBL" id="JABAYA010000042">
    <property type="protein sequence ID" value="KAF7728171.1"/>
    <property type="molecule type" value="Genomic_DNA"/>
</dbReference>
<dbReference type="AlphaFoldDB" id="A0A8H7BQZ5"/>
<dbReference type="InterPro" id="IPR040357">
    <property type="entry name" value="Vma22/CCDC115"/>
</dbReference>
<protein>
    <recommendedName>
        <fullName evidence="1">Vacuolar ATPase assembly protein VMA22</fullName>
    </recommendedName>
</protein>
<organism evidence="3 4">
    <name type="scientific">Apophysomyces ossiformis</name>
    <dbReference type="NCBI Taxonomy" id="679940"/>
    <lineage>
        <taxon>Eukaryota</taxon>
        <taxon>Fungi</taxon>
        <taxon>Fungi incertae sedis</taxon>
        <taxon>Mucoromycota</taxon>
        <taxon>Mucoromycotina</taxon>
        <taxon>Mucoromycetes</taxon>
        <taxon>Mucorales</taxon>
        <taxon>Mucorineae</taxon>
        <taxon>Mucoraceae</taxon>
        <taxon>Apophysomyces</taxon>
    </lineage>
</organism>
<proteinExistence type="predicted"/>
<dbReference type="PANTHER" id="PTHR31996:SF2">
    <property type="entry name" value="COILED-COIL DOMAIN-CONTAINING PROTEIN 115"/>
    <property type="match status" value="1"/>
</dbReference>
<keyword evidence="4" id="KW-1185">Reference proteome</keyword>
<comment type="caution">
    <text evidence="3">The sequence shown here is derived from an EMBL/GenBank/DDBJ whole genome shotgun (WGS) entry which is preliminary data.</text>
</comment>
<sequence length="234" mass="27205">MDDERSTKLEEICKELDALTLSYLTKLEEYTVHWQDAGKQMGQGFLHLAHAKYTMGAGTISQFSYDKRMKAQLIIESEDYPHPKLRISNRPFVEDTEEDGYENSEKEEKHVDNPSEGLRRRQGHKPADENESEWVKEVLEDSTDNGEYEMNEKRPIKSSTKGDKKKTMKDPLHWFGLLVSPSLRASQHHFKAATAELIEQINRVNELKTLETRFHELKSLKLELMEKDIVINGR</sequence>
<feature type="compositionally biased region" description="Acidic residues" evidence="2">
    <location>
        <begin position="140"/>
        <end position="149"/>
    </location>
</feature>